<name>A0A7R9MW91_9ACAR</name>
<proteinExistence type="predicted"/>
<accession>A0A7R9MW91</accession>
<sequence>MAGFDDLGVFFNENLLNGDIDGNNANGVPTGAINTAAIKRRFKEFLRQYNSSDSTFQYKYRQQIRDRYNLDQF</sequence>
<evidence type="ECO:0000313" key="1">
    <source>
        <dbReference type="EMBL" id="CAD7668892.1"/>
    </source>
</evidence>
<dbReference type="OrthoDB" id="10036721at2759"/>
<feature type="non-terminal residue" evidence="1">
    <location>
        <position position="73"/>
    </location>
</feature>
<dbReference type="EMBL" id="OC977918">
    <property type="protein sequence ID" value="CAD7668892.1"/>
    <property type="molecule type" value="Genomic_DNA"/>
</dbReference>
<dbReference type="EMBL" id="CAJPVJ010063093">
    <property type="protein sequence ID" value="CAG2184341.1"/>
    <property type="molecule type" value="Genomic_DNA"/>
</dbReference>
<evidence type="ECO:0000313" key="2">
    <source>
        <dbReference type="Proteomes" id="UP000728032"/>
    </source>
</evidence>
<gene>
    <name evidence="1" type="ORF">ONB1V03_LOCUS23761</name>
</gene>
<organism evidence="1">
    <name type="scientific">Oppiella nova</name>
    <dbReference type="NCBI Taxonomy" id="334625"/>
    <lineage>
        <taxon>Eukaryota</taxon>
        <taxon>Metazoa</taxon>
        <taxon>Ecdysozoa</taxon>
        <taxon>Arthropoda</taxon>
        <taxon>Chelicerata</taxon>
        <taxon>Arachnida</taxon>
        <taxon>Acari</taxon>
        <taxon>Acariformes</taxon>
        <taxon>Sarcoptiformes</taxon>
        <taxon>Oribatida</taxon>
        <taxon>Brachypylina</taxon>
        <taxon>Oppioidea</taxon>
        <taxon>Oppiidae</taxon>
        <taxon>Oppiella</taxon>
    </lineage>
</organism>
<dbReference type="Proteomes" id="UP000728032">
    <property type="component" value="Unassembled WGS sequence"/>
</dbReference>
<reference evidence="1" key="1">
    <citation type="submission" date="2020-11" db="EMBL/GenBank/DDBJ databases">
        <authorList>
            <person name="Tran Van P."/>
        </authorList>
    </citation>
    <scope>NUCLEOTIDE SEQUENCE</scope>
</reference>
<protein>
    <submittedName>
        <fullName evidence="1">Uncharacterized protein</fullName>
    </submittedName>
</protein>
<keyword evidence="2" id="KW-1185">Reference proteome</keyword>
<dbReference type="AlphaFoldDB" id="A0A7R9MW91"/>